<dbReference type="SMART" id="SM00363">
    <property type="entry name" value="S4"/>
    <property type="match status" value="1"/>
</dbReference>
<dbReference type="PROSITE" id="PS50889">
    <property type="entry name" value="S4"/>
    <property type="match status" value="1"/>
</dbReference>
<dbReference type="FunCoup" id="A0A1Y1Y1X4">
    <property type="interactions" value="246"/>
</dbReference>
<comment type="subcellular location">
    <subcellularLocation>
        <location evidence="1">Nucleus</location>
        <location evidence="1">Nucleolus</location>
    </subcellularLocation>
</comment>
<dbReference type="PANTHER" id="PTHR11831:SF1">
    <property type="entry name" value="U3 SMALL NUCLEOLAR RIBONUCLEOPROTEIN PROTEIN IMP3"/>
    <property type="match status" value="1"/>
</dbReference>
<comment type="similarity">
    <text evidence="2">Belongs to the universal ribosomal protein uS4 family.</text>
</comment>
<evidence type="ECO:0000313" key="13">
    <source>
        <dbReference type="EMBL" id="ORX91726.1"/>
    </source>
</evidence>
<dbReference type="InterPro" id="IPR022801">
    <property type="entry name" value="Ribosomal_uS4"/>
</dbReference>
<dbReference type="CDD" id="cd00165">
    <property type="entry name" value="S4"/>
    <property type="match status" value="1"/>
</dbReference>
<accession>A0A1Y1Y1X4</accession>
<dbReference type="Pfam" id="PF01479">
    <property type="entry name" value="S4"/>
    <property type="match status" value="1"/>
</dbReference>
<dbReference type="AlphaFoldDB" id="A0A1Y1Y1X4"/>
<feature type="domain" description="RNA-binding S4" evidence="11">
    <location>
        <begin position="108"/>
        <end position="173"/>
    </location>
</feature>
<organism evidence="13 14">
    <name type="scientific">Basidiobolus meristosporus CBS 931.73</name>
    <dbReference type="NCBI Taxonomy" id="1314790"/>
    <lineage>
        <taxon>Eukaryota</taxon>
        <taxon>Fungi</taxon>
        <taxon>Fungi incertae sedis</taxon>
        <taxon>Zoopagomycota</taxon>
        <taxon>Entomophthoromycotina</taxon>
        <taxon>Basidiobolomycetes</taxon>
        <taxon>Basidiobolales</taxon>
        <taxon>Basidiobolaceae</taxon>
        <taxon>Basidiobolus</taxon>
    </lineage>
</organism>
<evidence type="ECO:0000256" key="1">
    <source>
        <dbReference type="ARBA" id="ARBA00004604"/>
    </source>
</evidence>
<dbReference type="SMART" id="SM01390">
    <property type="entry name" value="Ribosomal_S4"/>
    <property type="match status" value="1"/>
</dbReference>
<evidence type="ECO:0000256" key="10">
    <source>
        <dbReference type="PROSITE-ProRule" id="PRU00182"/>
    </source>
</evidence>
<dbReference type="GO" id="GO:0019843">
    <property type="term" value="F:rRNA binding"/>
    <property type="evidence" value="ECO:0007669"/>
    <property type="project" value="UniProtKB-KW"/>
</dbReference>
<evidence type="ECO:0000256" key="2">
    <source>
        <dbReference type="ARBA" id="ARBA00007465"/>
    </source>
</evidence>
<keyword evidence="5 10" id="KW-0694">RNA-binding</keyword>
<evidence type="ECO:0000256" key="5">
    <source>
        <dbReference type="ARBA" id="ARBA00022884"/>
    </source>
</evidence>
<feature type="domain" description="Small ribosomal subunit protein uS4 N-terminal" evidence="12">
    <location>
        <begin position="4"/>
        <end position="107"/>
    </location>
</feature>
<dbReference type="InterPro" id="IPR002942">
    <property type="entry name" value="S4_RNA-bd"/>
</dbReference>
<keyword evidence="14" id="KW-1185">Reference proteome</keyword>
<dbReference type="GO" id="GO:0006364">
    <property type="term" value="P:rRNA processing"/>
    <property type="evidence" value="ECO:0007669"/>
    <property type="project" value="TreeGrafter"/>
</dbReference>
<sequence>MVRHLKHHEKKLLRKVDFMQWKSVDNGNEIHVMRRYHLQKREDYVKYNKLCGQIKKLANRISLLDPRDPFRSQKEEALLEKLYNMGLITTQKTFSQCDKITVSSFCRRRLPIMMCRLKMAETVKEAVTFVEQGHIRVGPETVTDPAYLVSRNLEDFITWVDTSKIKRKILKYNDKLDDYDLL</sequence>
<proteinExistence type="inferred from homology"/>
<dbReference type="InterPro" id="IPR036986">
    <property type="entry name" value="S4_RNA-bd_sf"/>
</dbReference>
<dbReference type="Gene3D" id="3.10.290.10">
    <property type="entry name" value="RNA-binding S4 domain"/>
    <property type="match status" value="1"/>
</dbReference>
<evidence type="ECO:0000256" key="7">
    <source>
        <dbReference type="ARBA" id="ARBA00023274"/>
    </source>
</evidence>
<dbReference type="OrthoDB" id="10248812at2759"/>
<protein>
    <recommendedName>
        <fullName evidence="8">U3 small nucleolar ribonucleoprotein protein IMP3</fullName>
    </recommendedName>
    <alternativeName>
        <fullName evidence="9">U3 small nucleolar ribonucleoprotein protein imp3</fullName>
    </alternativeName>
</protein>
<dbReference type="Pfam" id="PF00163">
    <property type="entry name" value="Ribosomal_S4"/>
    <property type="match status" value="1"/>
</dbReference>
<dbReference type="GO" id="GO:0034457">
    <property type="term" value="C:Mpp10 complex"/>
    <property type="evidence" value="ECO:0007669"/>
    <property type="project" value="TreeGrafter"/>
</dbReference>
<dbReference type="FunFam" id="3.10.290.10:FF:000006">
    <property type="entry name" value="U3 small nucleolar ribonucleoprotein IMP3"/>
    <property type="match status" value="1"/>
</dbReference>
<evidence type="ECO:0000256" key="3">
    <source>
        <dbReference type="ARBA" id="ARBA00022517"/>
    </source>
</evidence>
<reference evidence="13 14" key="1">
    <citation type="submission" date="2016-07" db="EMBL/GenBank/DDBJ databases">
        <title>Pervasive Adenine N6-methylation of Active Genes in Fungi.</title>
        <authorList>
            <consortium name="DOE Joint Genome Institute"/>
            <person name="Mondo S.J."/>
            <person name="Dannebaum R.O."/>
            <person name="Kuo R.C."/>
            <person name="Labutti K."/>
            <person name="Haridas S."/>
            <person name="Kuo A."/>
            <person name="Salamov A."/>
            <person name="Ahrendt S.R."/>
            <person name="Lipzen A."/>
            <person name="Sullivan W."/>
            <person name="Andreopoulos W.B."/>
            <person name="Clum A."/>
            <person name="Lindquist E."/>
            <person name="Daum C."/>
            <person name="Ramamoorthy G.K."/>
            <person name="Gryganskyi A."/>
            <person name="Culley D."/>
            <person name="Magnuson J.K."/>
            <person name="James T.Y."/>
            <person name="O'Malley M.A."/>
            <person name="Stajich J.E."/>
            <person name="Spatafora J.W."/>
            <person name="Visel A."/>
            <person name="Grigoriev I.V."/>
        </authorList>
    </citation>
    <scope>NUCLEOTIDE SEQUENCE [LARGE SCALE GENOMIC DNA]</scope>
    <source>
        <strain evidence="13 14">CBS 931.73</strain>
    </source>
</reference>
<evidence type="ECO:0000313" key="14">
    <source>
        <dbReference type="Proteomes" id="UP000193498"/>
    </source>
</evidence>
<dbReference type="InterPro" id="IPR001912">
    <property type="entry name" value="Ribosomal_uS4_N"/>
</dbReference>
<evidence type="ECO:0000256" key="8">
    <source>
        <dbReference type="ARBA" id="ARBA00069727"/>
    </source>
</evidence>
<dbReference type="InParanoid" id="A0A1Y1Y1X4"/>
<keyword evidence="4" id="KW-0699">rRNA-binding</keyword>
<keyword evidence="6" id="KW-0539">Nucleus</keyword>
<evidence type="ECO:0000256" key="4">
    <source>
        <dbReference type="ARBA" id="ARBA00022730"/>
    </source>
</evidence>
<evidence type="ECO:0000259" key="12">
    <source>
        <dbReference type="SMART" id="SM01390"/>
    </source>
</evidence>
<name>A0A1Y1Y1X4_9FUNG</name>
<dbReference type="GO" id="GO:0042274">
    <property type="term" value="P:ribosomal small subunit biogenesis"/>
    <property type="evidence" value="ECO:0007669"/>
    <property type="project" value="TreeGrafter"/>
</dbReference>
<gene>
    <name evidence="13" type="ORF">K493DRAFT_339206</name>
</gene>
<comment type="caution">
    <text evidence="13">The sequence shown here is derived from an EMBL/GenBank/DDBJ whole genome shotgun (WGS) entry which is preliminary data.</text>
</comment>
<dbReference type="GO" id="GO:0030515">
    <property type="term" value="F:snoRNA binding"/>
    <property type="evidence" value="ECO:0007669"/>
    <property type="project" value="TreeGrafter"/>
</dbReference>
<evidence type="ECO:0000259" key="11">
    <source>
        <dbReference type="SMART" id="SM00363"/>
    </source>
</evidence>
<dbReference type="Proteomes" id="UP000193498">
    <property type="component" value="Unassembled WGS sequence"/>
</dbReference>
<evidence type="ECO:0000256" key="9">
    <source>
        <dbReference type="ARBA" id="ARBA00072223"/>
    </source>
</evidence>
<keyword evidence="7" id="KW-0687">Ribonucleoprotein</keyword>
<dbReference type="PANTHER" id="PTHR11831">
    <property type="entry name" value="30S 40S RIBOSOMAL PROTEIN"/>
    <property type="match status" value="1"/>
</dbReference>
<dbReference type="EMBL" id="MCFE01000310">
    <property type="protein sequence ID" value="ORX91726.1"/>
    <property type="molecule type" value="Genomic_DNA"/>
</dbReference>
<dbReference type="GO" id="GO:0032040">
    <property type="term" value="C:small-subunit processome"/>
    <property type="evidence" value="ECO:0007669"/>
    <property type="project" value="TreeGrafter"/>
</dbReference>
<evidence type="ECO:0000256" key="6">
    <source>
        <dbReference type="ARBA" id="ARBA00023242"/>
    </source>
</evidence>
<dbReference type="STRING" id="1314790.A0A1Y1Y1X4"/>
<dbReference type="SUPFAM" id="SSF55174">
    <property type="entry name" value="Alpha-L RNA-binding motif"/>
    <property type="match status" value="1"/>
</dbReference>
<keyword evidence="3" id="KW-0690">Ribosome biogenesis</keyword>